<dbReference type="SMART" id="SM00547">
    <property type="entry name" value="ZnF_RBZ"/>
    <property type="match status" value="2"/>
</dbReference>
<keyword evidence="7" id="KW-0677">Repeat</keyword>
<gene>
    <name evidence="17" type="ORF">CANCADRAFT_14512</name>
</gene>
<evidence type="ECO:0000259" key="16">
    <source>
        <dbReference type="PROSITE" id="PS50199"/>
    </source>
</evidence>
<dbReference type="FunFam" id="4.10.1060.10:FF:000024">
    <property type="entry name" value="RNA-binding protein"/>
    <property type="match status" value="1"/>
</dbReference>
<dbReference type="GO" id="GO:0005634">
    <property type="term" value="C:nucleus"/>
    <property type="evidence" value="ECO:0007669"/>
    <property type="project" value="UniProtKB-SubCell"/>
</dbReference>
<dbReference type="PROSITE" id="PS01358">
    <property type="entry name" value="ZF_RANBP2_1"/>
    <property type="match status" value="2"/>
</dbReference>
<dbReference type="InterPro" id="IPR035979">
    <property type="entry name" value="RBD_domain_sf"/>
</dbReference>
<protein>
    <submittedName>
        <fullName evidence="17">Uncharacterized protein</fullName>
    </submittedName>
</protein>
<dbReference type="PROSITE" id="PS50199">
    <property type="entry name" value="ZF_RANBP2_2"/>
    <property type="match status" value="2"/>
</dbReference>
<keyword evidence="5" id="KW-0597">Phosphoprotein</keyword>
<comment type="subcellular location">
    <subcellularLocation>
        <location evidence="2">Chromosome</location>
    </subcellularLocation>
    <subcellularLocation>
        <location evidence="1">Nucleus</location>
    </subcellularLocation>
</comment>
<comment type="similarity">
    <text evidence="3">Belongs to the RRM TET family.</text>
</comment>
<dbReference type="PANTHER" id="PTHR23238">
    <property type="entry name" value="RNA BINDING PROTEIN"/>
    <property type="match status" value="1"/>
</dbReference>
<keyword evidence="18" id="KW-1185">Reference proteome</keyword>
<dbReference type="Pfam" id="PF00641">
    <property type="entry name" value="Zn_ribbon_RanBP"/>
    <property type="match status" value="2"/>
</dbReference>
<dbReference type="InterPro" id="IPR000504">
    <property type="entry name" value="RRM_dom"/>
</dbReference>
<dbReference type="Pfam" id="PF00929">
    <property type="entry name" value="RNase_T"/>
    <property type="match status" value="1"/>
</dbReference>
<dbReference type="GO" id="GO:0005737">
    <property type="term" value="C:cytoplasm"/>
    <property type="evidence" value="ECO:0007669"/>
    <property type="project" value="UniProtKB-ARBA"/>
</dbReference>
<feature type="domain" description="RanBP2-type" evidence="16">
    <location>
        <begin position="332"/>
        <end position="361"/>
    </location>
</feature>
<keyword evidence="11" id="KW-0539">Nucleus</keyword>
<name>A0A1E4TLW8_9ASCO</name>
<dbReference type="InterPro" id="IPR001876">
    <property type="entry name" value="Znf_RanBP2"/>
</dbReference>
<dbReference type="InterPro" id="IPR036443">
    <property type="entry name" value="Znf_RanBP2_sf"/>
</dbReference>
<feature type="region of interest" description="Disordered" evidence="14">
    <location>
        <begin position="372"/>
        <end position="394"/>
    </location>
</feature>
<feature type="domain" description="RanBP2-type" evidence="16">
    <location>
        <begin position="400"/>
        <end position="431"/>
    </location>
</feature>
<dbReference type="SUPFAM" id="SSF54928">
    <property type="entry name" value="RNA-binding domain, RBD"/>
    <property type="match status" value="1"/>
</dbReference>
<dbReference type="InterPro" id="IPR034870">
    <property type="entry name" value="TET_fam"/>
</dbReference>
<dbReference type="InterPro" id="IPR012677">
    <property type="entry name" value="Nucleotide-bd_a/b_plait_sf"/>
</dbReference>
<evidence type="ECO:0000256" key="6">
    <source>
        <dbReference type="ARBA" id="ARBA00022723"/>
    </source>
</evidence>
<dbReference type="Gene3D" id="3.30.70.330">
    <property type="match status" value="1"/>
</dbReference>
<keyword evidence="9" id="KW-0862">Zinc</keyword>
<dbReference type="FunFam" id="4.10.1060.10:FF:000021">
    <property type="entry name" value="MUTL protein homolog 3"/>
    <property type="match status" value="1"/>
</dbReference>
<evidence type="ECO:0000256" key="11">
    <source>
        <dbReference type="ARBA" id="ARBA00023242"/>
    </source>
</evidence>
<evidence type="ECO:0000256" key="5">
    <source>
        <dbReference type="ARBA" id="ARBA00022553"/>
    </source>
</evidence>
<keyword evidence="8 13" id="KW-0863">Zinc-finger</keyword>
<reference evidence="18" key="1">
    <citation type="submission" date="2016-02" db="EMBL/GenBank/DDBJ databases">
        <title>Comparative genomics of biotechnologically important yeasts.</title>
        <authorList>
            <consortium name="DOE Joint Genome Institute"/>
            <person name="Riley R."/>
            <person name="Haridas S."/>
            <person name="Wolfe K.H."/>
            <person name="Lopes M.R."/>
            <person name="Hittinger C.T."/>
            <person name="Goker M."/>
            <person name="Salamov A."/>
            <person name="Wisecaver J."/>
            <person name="Long T.M."/>
            <person name="Aerts A.L."/>
            <person name="Barry K."/>
            <person name="Choi C."/>
            <person name="Clum A."/>
            <person name="Coughlan A.Y."/>
            <person name="Deshpande S."/>
            <person name="Douglass A.P."/>
            <person name="Hanson S.J."/>
            <person name="Klenk H.-P."/>
            <person name="Labutti K."/>
            <person name="Lapidus A."/>
            <person name="Lindquist E."/>
            <person name="Lipzen A."/>
            <person name="Meier-Kolthoff J.P."/>
            <person name="Ohm R.A."/>
            <person name="Otillar R.P."/>
            <person name="Pangilinan J."/>
            <person name="Peng Y."/>
            <person name="Rokas A."/>
            <person name="Rosa C.A."/>
            <person name="Scheuner C."/>
            <person name="Sibirny A.A."/>
            <person name="Slot J.C."/>
            <person name="Stielow J.B."/>
            <person name="Sun H."/>
            <person name="Kurtzman C.P."/>
            <person name="Blackwell M."/>
            <person name="Jeffries T.W."/>
            <person name="Grigoriev I.V."/>
        </authorList>
    </citation>
    <scope>NUCLEOTIDE SEQUENCE [LARGE SCALE GENOMIC DNA]</scope>
    <source>
        <strain evidence="18">NRRL Y-17796</strain>
    </source>
</reference>
<dbReference type="SUPFAM" id="SSF90209">
    <property type="entry name" value="Ran binding protein zinc finger-like"/>
    <property type="match status" value="2"/>
</dbReference>
<evidence type="ECO:0000256" key="3">
    <source>
        <dbReference type="ARBA" id="ARBA00008448"/>
    </source>
</evidence>
<evidence type="ECO:0000256" key="4">
    <source>
        <dbReference type="ARBA" id="ARBA00022454"/>
    </source>
</evidence>
<dbReference type="InterPro" id="IPR013520">
    <property type="entry name" value="Ribonucl_H"/>
</dbReference>
<evidence type="ECO:0000256" key="2">
    <source>
        <dbReference type="ARBA" id="ARBA00004286"/>
    </source>
</evidence>
<evidence type="ECO:0000256" key="14">
    <source>
        <dbReference type="SAM" id="MobiDB-lite"/>
    </source>
</evidence>
<evidence type="ECO:0000256" key="8">
    <source>
        <dbReference type="ARBA" id="ARBA00022771"/>
    </source>
</evidence>
<dbReference type="GO" id="GO:0031445">
    <property type="term" value="P:regulation of heterochromatin formation"/>
    <property type="evidence" value="ECO:0007669"/>
    <property type="project" value="EnsemblFungi"/>
</dbReference>
<sequence>DAYVVLYIATTCDDQGIHTTKEKMEIIELAWSICDANTIDTWTTGSARIKPQTSSVNSMCTSLTNLTYDDLKDAGSLDDALELLHTDIETCVLAHKKSFAFVTFNAWDIRVQLIKDAFVKGTLLKQYLRHPKVFDLRSECGHWSLRHPSAPIQSPNSLQNIYSILDISGDSTDDIARLALKPTRSGDEEILLITQALRSLKRKSAPAEEYPEVLTMPLDSWADLCAFMSEQSRVLFLSNLPIETTQSELEQFFAHYKVKPQAYWTLRTPDHLRSSGTGIVVFETHEDASHCLTLNGRSINEQPVEVSASSNTILERARDILTSFPVNKNRPRPGDWNCPMCGFSNFQRRAYCFRCSSPSPAAAFTGNYHHQHQHQHGYNHGTGTQQHRHNGGASNAVPFRAGDWKCGTEGCGYHNFAKNVSCLRCGASRASAAIVADSTSVDSLNSQAG</sequence>
<dbReference type="GO" id="GO:0006355">
    <property type="term" value="P:regulation of DNA-templated transcription"/>
    <property type="evidence" value="ECO:0007669"/>
    <property type="project" value="InterPro"/>
</dbReference>
<dbReference type="SUPFAM" id="SSF53098">
    <property type="entry name" value="Ribonuclease H-like"/>
    <property type="match status" value="1"/>
</dbReference>
<proteinExistence type="inferred from homology"/>
<dbReference type="GO" id="GO:0003723">
    <property type="term" value="F:RNA binding"/>
    <property type="evidence" value="ECO:0007669"/>
    <property type="project" value="UniProtKB-UniRule"/>
</dbReference>
<dbReference type="PROSITE" id="PS50102">
    <property type="entry name" value="RRM"/>
    <property type="match status" value="1"/>
</dbReference>
<dbReference type="SMART" id="SM00360">
    <property type="entry name" value="RRM"/>
    <property type="match status" value="1"/>
</dbReference>
<dbReference type="GO" id="GO:0140453">
    <property type="term" value="C:protein aggregate center"/>
    <property type="evidence" value="ECO:0007669"/>
    <property type="project" value="EnsemblFungi"/>
</dbReference>
<keyword evidence="4" id="KW-0158">Chromosome</keyword>
<keyword evidence="10 12" id="KW-0694">RNA-binding</keyword>
<dbReference type="Pfam" id="PF00076">
    <property type="entry name" value="RRM_1"/>
    <property type="match status" value="1"/>
</dbReference>
<evidence type="ECO:0000313" key="18">
    <source>
        <dbReference type="Proteomes" id="UP000095023"/>
    </source>
</evidence>
<dbReference type="InterPro" id="IPR036397">
    <property type="entry name" value="RNaseH_sf"/>
</dbReference>
<dbReference type="Proteomes" id="UP000095023">
    <property type="component" value="Unassembled WGS sequence"/>
</dbReference>
<evidence type="ECO:0000256" key="1">
    <source>
        <dbReference type="ARBA" id="ARBA00004123"/>
    </source>
</evidence>
<dbReference type="InterPro" id="IPR012337">
    <property type="entry name" value="RNaseH-like_sf"/>
</dbReference>
<evidence type="ECO:0000256" key="9">
    <source>
        <dbReference type="ARBA" id="ARBA00022833"/>
    </source>
</evidence>
<dbReference type="Gene3D" id="4.10.1060.10">
    <property type="entry name" value="Zinc finger, RanBP2-type"/>
    <property type="match status" value="2"/>
</dbReference>
<evidence type="ECO:0000259" key="15">
    <source>
        <dbReference type="PROSITE" id="PS50102"/>
    </source>
</evidence>
<organism evidence="17 18">
    <name type="scientific">Tortispora caseinolytica NRRL Y-17796</name>
    <dbReference type="NCBI Taxonomy" id="767744"/>
    <lineage>
        <taxon>Eukaryota</taxon>
        <taxon>Fungi</taxon>
        <taxon>Dikarya</taxon>
        <taxon>Ascomycota</taxon>
        <taxon>Saccharomycotina</taxon>
        <taxon>Trigonopsidomycetes</taxon>
        <taxon>Trigonopsidales</taxon>
        <taxon>Trigonopsidaceae</taxon>
        <taxon>Tortispora</taxon>
    </lineage>
</organism>
<dbReference type="EMBL" id="KV453841">
    <property type="protein sequence ID" value="ODV92638.1"/>
    <property type="molecule type" value="Genomic_DNA"/>
</dbReference>
<evidence type="ECO:0000256" key="7">
    <source>
        <dbReference type="ARBA" id="ARBA00022737"/>
    </source>
</evidence>
<evidence type="ECO:0000313" key="17">
    <source>
        <dbReference type="EMBL" id="ODV92638.1"/>
    </source>
</evidence>
<dbReference type="Gene3D" id="3.30.420.10">
    <property type="entry name" value="Ribonuclease H-like superfamily/Ribonuclease H"/>
    <property type="match status" value="1"/>
</dbReference>
<feature type="domain" description="RRM" evidence="15">
    <location>
        <begin position="233"/>
        <end position="311"/>
    </location>
</feature>
<feature type="non-terminal residue" evidence="17">
    <location>
        <position position="449"/>
    </location>
</feature>
<keyword evidence="6" id="KW-0479">Metal-binding</keyword>
<dbReference type="GO" id="GO:0005694">
    <property type="term" value="C:chromosome"/>
    <property type="evidence" value="ECO:0007669"/>
    <property type="project" value="UniProtKB-SubCell"/>
</dbReference>
<dbReference type="GO" id="GO:0008270">
    <property type="term" value="F:zinc ion binding"/>
    <property type="evidence" value="ECO:0007669"/>
    <property type="project" value="UniProtKB-KW"/>
</dbReference>
<feature type="non-terminal residue" evidence="17">
    <location>
        <position position="1"/>
    </location>
</feature>
<dbReference type="AlphaFoldDB" id="A0A1E4TLW8"/>
<evidence type="ECO:0000256" key="13">
    <source>
        <dbReference type="PROSITE-ProRule" id="PRU00322"/>
    </source>
</evidence>
<dbReference type="OrthoDB" id="448399at2759"/>
<accession>A0A1E4TLW8</accession>
<evidence type="ECO:0000256" key="12">
    <source>
        <dbReference type="PROSITE-ProRule" id="PRU00176"/>
    </source>
</evidence>
<evidence type="ECO:0000256" key="10">
    <source>
        <dbReference type="ARBA" id="ARBA00022884"/>
    </source>
</evidence>
<dbReference type="GO" id="GO:0071502">
    <property type="term" value="P:cellular response to temperature stimulus"/>
    <property type="evidence" value="ECO:0007669"/>
    <property type="project" value="EnsemblFungi"/>
</dbReference>